<geneLocation type="plasmid" evidence="1">
    <name>pINV_F6_M1382</name>
</geneLocation>
<accession>Q6XVV5</accession>
<name>Q6XVV5_SHIFL</name>
<organism evidence="1">
    <name type="scientific">Shigella flexneri</name>
    <dbReference type="NCBI Taxonomy" id="623"/>
    <lineage>
        <taxon>Bacteria</taxon>
        <taxon>Pseudomonadati</taxon>
        <taxon>Pseudomonadota</taxon>
        <taxon>Gammaproteobacteria</taxon>
        <taxon>Enterobacterales</taxon>
        <taxon>Enterobacteriaceae</taxon>
        <taxon>Shigella</taxon>
    </lineage>
</organism>
<evidence type="ECO:0000313" key="1">
    <source>
        <dbReference type="EMBL" id="AAP79025.1"/>
    </source>
</evidence>
<protein>
    <submittedName>
        <fullName evidence="1">ORF169a</fullName>
    </submittedName>
</protein>
<reference evidence="1" key="1">
    <citation type="journal article" date="2003" name="Infect. Immun.">
        <title>Comparison of two major forms of the Shigella virulence plasmid pINV: positive selection is a major force driving the divergence.</title>
        <authorList>
            <person name="Lan R."/>
            <person name="Stevenson G."/>
            <person name="Reeves P.R."/>
        </authorList>
    </citation>
    <scope>NUCLEOTIDE SEQUENCE</scope>
    <source>
        <plasmid evidence="1">pINV_F6_M1382</plasmid>
    </source>
</reference>
<dbReference type="AlphaFoldDB" id="Q6XVV5"/>
<dbReference type="EMBL" id="AY206443">
    <property type="protein sequence ID" value="AAP79025.1"/>
    <property type="molecule type" value="Genomic_DNA"/>
</dbReference>
<proteinExistence type="predicted"/>
<keyword evidence="1" id="KW-0614">Plasmid</keyword>
<gene>
    <name evidence="1" type="primary">ORF169a</name>
</gene>
<sequence length="160" mass="19030">MQTRHMGHRHARLHCLLNNGNFFLRSFTFTKLQPQQSSSHLKIRTSVRHISKPISYFKIHPLSGVSRGRLKSMYRLSASAKPLTLPTTTVSIVIKFLIRYMNYLNRTIFIYKCIWRFFYRIIKIKSLSCLNIQKHNFFTIVKSSYPMSGLFNRNHYYTSF</sequence>